<evidence type="ECO:0000313" key="3">
    <source>
        <dbReference type="Proteomes" id="UP001141981"/>
    </source>
</evidence>
<reference evidence="2" key="2">
    <citation type="submission" date="2022-10" db="EMBL/GenBank/DDBJ databases">
        <authorList>
            <person name="Kostovova I."/>
            <person name="Moravkova M."/>
            <person name="Pechar R."/>
        </authorList>
    </citation>
    <scope>NUCLEOTIDE SEQUENCE</scope>
    <source>
        <strain evidence="2">M490A</strain>
    </source>
</reference>
<gene>
    <name evidence="2" type="ORF">ODU72_02890</name>
</gene>
<sequence length="436" mass="50048">MTESKTININKEAADKLKQEQTHKTLFEETKDGSLKTTSVKNVVLILKTDKNLQNLFKFNEFTNEVDVVKNANLKTSIGKINIAKGQYTDQVINGVELYIESSSKYKGAIFKNNVIDQGITNVAYMNSYNPVIDYMNEAYAKWDKKQRLDNYFVDFLGAPNNKTTALITELWFMGAVAKAYNPKTKFDFVLDLVGGQGVGKTSLLQKTAPLGLYTDQFNTFSNKDDFEVMKNALIVNDDEMTASNAASFEEIKKFITMQQFEYRKAYARKSETFQKKFVLARTTNEVKHLKDRSGDRRFISIFADVKHQKKSPITDLTDEYVQQVWGEAVWLYKNTKNPFILSENAQKLLEENRKQFRYTSGLEDELNTTLENKFKNKKFITNQELAFSLFADRDALSRNSKEARDIRYYMGHLGYEVGARKKVDGKVVAGFAKLQ</sequence>
<evidence type="ECO:0000313" key="2">
    <source>
        <dbReference type="EMBL" id="MDB6257631.1"/>
    </source>
</evidence>
<feature type="domain" description="Virulence-associated protein E-like" evidence="1">
    <location>
        <begin position="141"/>
        <end position="358"/>
    </location>
</feature>
<name>A0A9X3W3K6_LACAM</name>
<dbReference type="RefSeq" id="WP_271880664.1">
    <property type="nucleotide sequence ID" value="NZ_JAOTGY010000004.1"/>
</dbReference>
<dbReference type="EMBL" id="JAOTGY010000004">
    <property type="protein sequence ID" value="MDB6257631.1"/>
    <property type="molecule type" value="Genomic_DNA"/>
</dbReference>
<dbReference type="Proteomes" id="UP001141981">
    <property type="component" value="Unassembled WGS sequence"/>
</dbReference>
<proteinExistence type="predicted"/>
<dbReference type="PANTHER" id="PTHR34985:SF1">
    <property type="entry name" value="SLR0554 PROTEIN"/>
    <property type="match status" value="1"/>
</dbReference>
<dbReference type="AlphaFoldDB" id="A0A9X3W3K6"/>
<comment type="caution">
    <text evidence="2">The sequence shown here is derived from an EMBL/GenBank/DDBJ whole genome shotgun (WGS) entry which is preliminary data.</text>
</comment>
<dbReference type="InterPro" id="IPR007936">
    <property type="entry name" value="VapE-like_dom"/>
</dbReference>
<accession>A0A9X3W3K6</accession>
<dbReference type="PANTHER" id="PTHR34985">
    <property type="entry name" value="SLR0554 PROTEIN"/>
    <property type="match status" value="1"/>
</dbReference>
<organism evidence="2 3">
    <name type="scientific">Lactobacillus amylovorus</name>
    <dbReference type="NCBI Taxonomy" id="1604"/>
    <lineage>
        <taxon>Bacteria</taxon>
        <taxon>Bacillati</taxon>
        <taxon>Bacillota</taxon>
        <taxon>Bacilli</taxon>
        <taxon>Lactobacillales</taxon>
        <taxon>Lactobacillaceae</taxon>
        <taxon>Lactobacillus</taxon>
    </lineage>
</organism>
<evidence type="ECO:0000259" key="1">
    <source>
        <dbReference type="Pfam" id="PF05272"/>
    </source>
</evidence>
<protein>
    <submittedName>
        <fullName evidence="2">Virulence-associated E family protein</fullName>
    </submittedName>
</protein>
<dbReference type="Pfam" id="PF05272">
    <property type="entry name" value="VapE-like_dom"/>
    <property type="match status" value="1"/>
</dbReference>
<reference evidence="2" key="1">
    <citation type="journal article" date="2022" name="Microorganisms">
        <title>Antibiotic Susceptibility, Resistance Gene Determinants and Corresponding Genomic Regions in Lactobacillus amylovorus Isolates Derived from Wild Boars and Domestic Pigs.</title>
        <authorList>
            <person name="Moravkova M."/>
            <person name="Kostovova I."/>
            <person name="Kavanova K."/>
            <person name="Pechar R."/>
            <person name="Stanek S."/>
            <person name="Brychta A."/>
            <person name="Zeman M."/>
            <person name="Kubasova T."/>
        </authorList>
    </citation>
    <scope>NUCLEOTIDE SEQUENCE</scope>
    <source>
        <strain evidence="2">M490A</strain>
    </source>
</reference>